<accession>A0A842HRN7</accession>
<name>A0A842HRN7_9BURK</name>
<dbReference type="Proteomes" id="UP000545386">
    <property type="component" value="Unassembled WGS sequence"/>
</dbReference>
<dbReference type="AlphaFoldDB" id="A0A842HRN7"/>
<organism evidence="2 3">
    <name type="scientific">Pusillimonas minor</name>
    <dbReference type="NCBI Taxonomy" id="2697024"/>
    <lineage>
        <taxon>Bacteria</taxon>
        <taxon>Pseudomonadati</taxon>
        <taxon>Pseudomonadota</taxon>
        <taxon>Betaproteobacteria</taxon>
        <taxon>Burkholderiales</taxon>
        <taxon>Alcaligenaceae</taxon>
        <taxon>Pusillimonas</taxon>
    </lineage>
</organism>
<dbReference type="GO" id="GO:0003677">
    <property type="term" value="F:DNA binding"/>
    <property type="evidence" value="ECO:0007669"/>
    <property type="project" value="InterPro"/>
</dbReference>
<evidence type="ECO:0000256" key="1">
    <source>
        <dbReference type="SAM" id="MobiDB-lite"/>
    </source>
</evidence>
<feature type="region of interest" description="Disordered" evidence="1">
    <location>
        <begin position="209"/>
        <end position="234"/>
    </location>
</feature>
<dbReference type="PANTHER" id="PTHR34322:SF2">
    <property type="entry name" value="TRANSPOSASE IS200-LIKE DOMAIN-CONTAINING PROTEIN"/>
    <property type="match status" value="1"/>
</dbReference>
<evidence type="ECO:0008006" key="4">
    <source>
        <dbReference type="Google" id="ProtNLM"/>
    </source>
</evidence>
<proteinExistence type="predicted"/>
<dbReference type="InterPro" id="IPR036515">
    <property type="entry name" value="Transposase_17_sf"/>
</dbReference>
<keyword evidence="3" id="KW-1185">Reference proteome</keyword>
<dbReference type="GO" id="GO:0004803">
    <property type="term" value="F:transposase activity"/>
    <property type="evidence" value="ECO:0007669"/>
    <property type="project" value="InterPro"/>
</dbReference>
<dbReference type="Gene3D" id="3.30.70.1290">
    <property type="entry name" value="Transposase IS200-like"/>
    <property type="match status" value="1"/>
</dbReference>
<dbReference type="EMBL" id="JACJUU010000005">
    <property type="protein sequence ID" value="MBC2770020.1"/>
    <property type="molecule type" value="Genomic_DNA"/>
</dbReference>
<dbReference type="PANTHER" id="PTHR34322">
    <property type="entry name" value="TRANSPOSASE, Y1_TNP DOMAIN-CONTAINING"/>
    <property type="match status" value="1"/>
</dbReference>
<gene>
    <name evidence="2" type="ORF">GTU67_08870</name>
</gene>
<comment type="caution">
    <text evidence="2">The sequence shown here is derived from an EMBL/GenBank/DDBJ whole genome shotgun (WGS) entry which is preliminary data.</text>
</comment>
<dbReference type="GO" id="GO:0006313">
    <property type="term" value="P:DNA transposition"/>
    <property type="evidence" value="ECO:0007669"/>
    <property type="project" value="InterPro"/>
</dbReference>
<reference evidence="2 3" key="1">
    <citation type="submission" date="2020-08" db="EMBL/GenBank/DDBJ databases">
        <title>Paraeoetvoesia sp. YC-7-48 draft genome sequence.</title>
        <authorList>
            <person name="Yao L."/>
        </authorList>
    </citation>
    <scope>NUCLEOTIDE SEQUENCE [LARGE SCALE GENOMIC DNA]</scope>
    <source>
        <strain evidence="3">YC-7-48</strain>
    </source>
</reference>
<sequence>MARLARLYAPGIPQLLQVHFAQPLAAPADPTPVEPLGQLAAWLRECAHEQQVTVHGWALLNDRLALLATPASQRGISRLVQSIGRRFATRLALGRVFDGRYRSALIQPGEWILPVMVWLDTLPVQLGYVDQAEFWPWSSAVHHTGLNLKPHTWATDHPDYWQLGNTPFERQAHFRQQLANGLNTTQREHIESALFGQWALGTEPFLQSLDTTRRATPAPRGRPRKHVAPQENDA</sequence>
<dbReference type="SUPFAM" id="SSF143422">
    <property type="entry name" value="Transposase IS200-like"/>
    <property type="match status" value="1"/>
</dbReference>
<evidence type="ECO:0000313" key="2">
    <source>
        <dbReference type="EMBL" id="MBC2770020.1"/>
    </source>
</evidence>
<protein>
    <recommendedName>
        <fullName evidence="4">Transposase</fullName>
    </recommendedName>
</protein>
<evidence type="ECO:0000313" key="3">
    <source>
        <dbReference type="Proteomes" id="UP000545386"/>
    </source>
</evidence>